<dbReference type="InterPro" id="IPR050356">
    <property type="entry name" value="SulA_CellDiv_inhibitor"/>
</dbReference>
<dbReference type="Gene3D" id="3.40.1170.60">
    <property type="match status" value="1"/>
</dbReference>
<dbReference type="CDD" id="cd03468">
    <property type="entry name" value="PolY_like"/>
    <property type="match status" value="1"/>
</dbReference>
<dbReference type="InterPro" id="IPR043502">
    <property type="entry name" value="DNA/RNA_pol_sf"/>
</dbReference>
<comment type="similarity">
    <text evidence="1">Belongs to the DNA polymerase type-Y family.</text>
</comment>
<comment type="caution">
    <text evidence="4">The sequence shown here is derived from an EMBL/GenBank/DDBJ whole genome shotgun (WGS) entry which is preliminary data.</text>
</comment>
<dbReference type="Pfam" id="PF00817">
    <property type="entry name" value="IMS"/>
    <property type="match status" value="1"/>
</dbReference>
<dbReference type="AlphaFoldDB" id="A0A7V8NMK1"/>
<accession>A0A7V8NMK1</accession>
<keyword evidence="5" id="KW-1185">Reference proteome</keyword>
<dbReference type="Proteomes" id="UP000567293">
    <property type="component" value="Unassembled WGS sequence"/>
</dbReference>
<evidence type="ECO:0000313" key="4">
    <source>
        <dbReference type="EMBL" id="MBA0084036.1"/>
    </source>
</evidence>
<evidence type="ECO:0000313" key="5">
    <source>
        <dbReference type="Proteomes" id="UP000567293"/>
    </source>
</evidence>
<dbReference type="EMBL" id="JACDQQ010000338">
    <property type="protein sequence ID" value="MBA0084036.1"/>
    <property type="molecule type" value="Genomic_DNA"/>
</dbReference>
<dbReference type="InterPro" id="IPR043128">
    <property type="entry name" value="Rev_trsase/Diguanyl_cyclase"/>
</dbReference>
<dbReference type="InterPro" id="IPR001126">
    <property type="entry name" value="UmuC"/>
</dbReference>
<proteinExistence type="inferred from homology"/>
<feature type="non-terminal residue" evidence="4">
    <location>
        <position position="434"/>
    </location>
</feature>
<dbReference type="Gene3D" id="3.30.70.270">
    <property type="match status" value="1"/>
</dbReference>
<organism evidence="4 5">
    <name type="scientific">Candidatus Acidiferrum panamense</name>
    <dbReference type="NCBI Taxonomy" id="2741543"/>
    <lineage>
        <taxon>Bacteria</taxon>
        <taxon>Pseudomonadati</taxon>
        <taxon>Acidobacteriota</taxon>
        <taxon>Terriglobia</taxon>
        <taxon>Candidatus Acidiferrales</taxon>
        <taxon>Candidatus Acidiferrum</taxon>
    </lineage>
</organism>
<dbReference type="PROSITE" id="PS50173">
    <property type="entry name" value="UMUC"/>
    <property type="match status" value="1"/>
</dbReference>
<name>A0A7V8NMK1_9BACT</name>
<feature type="domain" description="UmuC" evidence="3">
    <location>
        <begin position="1"/>
        <end position="50"/>
    </location>
</feature>
<evidence type="ECO:0000256" key="1">
    <source>
        <dbReference type="ARBA" id="ARBA00010945"/>
    </source>
</evidence>
<sequence>MQALVRLEPELRSKPVAVFEGVPPLRKVFGANAAAKAAGVEIGMTKTQAELCPGIVCRQRSLSQESTAHSALLDCAWTISPRVEGSGQEELPDTVVVDIAGCEKLFGSPEKIASDLRRVAAEVGFDANVAVAANAESAICAARGFPGITAIPAGDEAARIGVLPLSSLKIPKELLDTLARWGIHTCAEFAALPEIAVVERVGQEGRRWQLMTRGADARPLLPKELPLQFEECMDLEFPVELLEPLMFVINRLLDELCTRLRMHVLATNEMQLTLTLQGNGSRRKESLLHVRTLRLPVPARESKLLLKLLQLDLQNHPPNAPVIGVRISAVPARPRTRQLGLFLPQSPEPELLEVTLARIRNTVGYDRVGSPLLLDTHRPDAFRQTHFVLPESTTRTANTQRRTTAALRMYRPPLPAVVELREKKPAAVVCYGAR</sequence>
<protein>
    <submittedName>
        <fullName evidence="4">DNA polymerase Y family protein</fullName>
    </submittedName>
</protein>
<keyword evidence="2" id="KW-0227">DNA damage</keyword>
<dbReference type="GO" id="GO:0006281">
    <property type="term" value="P:DNA repair"/>
    <property type="evidence" value="ECO:0007669"/>
    <property type="project" value="InterPro"/>
</dbReference>
<dbReference type="SUPFAM" id="SSF56672">
    <property type="entry name" value="DNA/RNA polymerases"/>
    <property type="match status" value="1"/>
</dbReference>
<evidence type="ECO:0000256" key="2">
    <source>
        <dbReference type="ARBA" id="ARBA00022763"/>
    </source>
</evidence>
<dbReference type="PANTHER" id="PTHR35369">
    <property type="entry name" value="BLR3025 PROTEIN-RELATED"/>
    <property type="match status" value="1"/>
</dbReference>
<evidence type="ECO:0000259" key="3">
    <source>
        <dbReference type="PROSITE" id="PS50173"/>
    </source>
</evidence>
<gene>
    <name evidence="4" type="ORF">HRJ53_03485</name>
</gene>
<reference evidence="4" key="1">
    <citation type="submission" date="2020-06" db="EMBL/GenBank/DDBJ databases">
        <title>Legume-microbial interactions unlock mineral nutrients during tropical forest succession.</title>
        <authorList>
            <person name="Epihov D.Z."/>
        </authorList>
    </citation>
    <scope>NUCLEOTIDE SEQUENCE [LARGE SCALE GENOMIC DNA]</scope>
    <source>
        <strain evidence="4">Pan2503</strain>
    </source>
</reference>
<dbReference type="PANTHER" id="PTHR35369:SF2">
    <property type="entry name" value="BLR3025 PROTEIN"/>
    <property type="match status" value="1"/>
</dbReference>